<proteinExistence type="predicted"/>
<accession>A0A409WTD6</accession>
<dbReference type="GO" id="GO:0005524">
    <property type="term" value="F:ATP binding"/>
    <property type="evidence" value="ECO:0007669"/>
    <property type="project" value="InterPro"/>
</dbReference>
<gene>
    <name evidence="2" type="ORF">CVT25_013667</name>
</gene>
<dbReference type="STRING" id="93625.A0A409WTD6"/>
<dbReference type="PROSITE" id="PS50011">
    <property type="entry name" value="PROTEIN_KINASE_DOM"/>
    <property type="match status" value="1"/>
</dbReference>
<dbReference type="Proteomes" id="UP000283269">
    <property type="component" value="Unassembled WGS sequence"/>
</dbReference>
<protein>
    <recommendedName>
        <fullName evidence="1">Protein kinase domain-containing protein</fullName>
    </recommendedName>
</protein>
<evidence type="ECO:0000259" key="1">
    <source>
        <dbReference type="PROSITE" id="PS50011"/>
    </source>
</evidence>
<comment type="caution">
    <text evidence="2">The sequence shown here is derived from an EMBL/GenBank/DDBJ whole genome shotgun (WGS) entry which is preliminary data.</text>
</comment>
<dbReference type="InterPro" id="IPR011009">
    <property type="entry name" value="Kinase-like_dom_sf"/>
</dbReference>
<organism evidence="2 3">
    <name type="scientific">Psilocybe cyanescens</name>
    <dbReference type="NCBI Taxonomy" id="93625"/>
    <lineage>
        <taxon>Eukaryota</taxon>
        <taxon>Fungi</taxon>
        <taxon>Dikarya</taxon>
        <taxon>Basidiomycota</taxon>
        <taxon>Agaricomycotina</taxon>
        <taxon>Agaricomycetes</taxon>
        <taxon>Agaricomycetidae</taxon>
        <taxon>Agaricales</taxon>
        <taxon>Agaricineae</taxon>
        <taxon>Strophariaceae</taxon>
        <taxon>Psilocybe</taxon>
    </lineage>
</organism>
<name>A0A409WTD6_PSICY</name>
<dbReference type="SUPFAM" id="SSF56112">
    <property type="entry name" value="Protein kinase-like (PK-like)"/>
    <property type="match status" value="1"/>
</dbReference>
<dbReference type="EMBL" id="NHYD01003211">
    <property type="protein sequence ID" value="PPQ81780.1"/>
    <property type="molecule type" value="Genomic_DNA"/>
</dbReference>
<dbReference type="GO" id="GO:0004672">
    <property type="term" value="F:protein kinase activity"/>
    <property type="evidence" value="ECO:0007669"/>
    <property type="project" value="InterPro"/>
</dbReference>
<dbReference type="InterPro" id="IPR000719">
    <property type="entry name" value="Prot_kinase_dom"/>
</dbReference>
<evidence type="ECO:0000313" key="2">
    <source>
        <dbReference type="EMBL" id="PPQ81780.1"/>
    </source>
</evidence>
<dbReference type="OrthoDB" id="5987198at2759"/>
<reference evidence="2 3" key="1">
    <citation type="journal article" date="2018" name="Evol. Lett.">
        <title>Horizontal gene cluster transfer increased hallucinogenic mushroom diversity.</title>
        <authorList>
            <person name="Reynolds H.T."/>
            <person name="Vijayakumar V."/>
            <person name="Gluck-Thaler E."/>
            <person name="Korotkin H.B."/>
            <person name="Matheny P.B."/>
            <person name="Slot J.C."/>
        </authorList>
    </citation>
    <scope>NUCLEOTIDE SEQUENCE [LARGE SCALE GENOMIC DNA]</scope>
    <source>
        <strain evidence="2 3">2631</strain>
    </source>
</reference>
<sequence length="525" mass="61082">MGKSPHCGLITPLESLWVEIQPFLLQHGYKLRPRYHPNWKPSWKKPWNFYKLTFECPDYLSILRYNIMDAIRVSDGARVVMKRVFLEEDNVPLLEYLNSPEMRKDPRNNTVPLFEVIPLPEQCGLAKSRDSAVLLIMPLLFPLATWSFPFQHVKEVVEALDQLIQGIVFLHEHRIAHRDACYLNYMMDPTNTIPSSFHFGDRTRQPDGISPVVYKDRCSASPVKYYMIDYETADYFPPNVGSVGRYGQVKTVPEMSLDVPYDPFKLDVYQLGCQVQEFFEVCSFPTQYHSTTDYQLLDKEYDGLEFLQPLCEAMMYHTPDSRLTAAESFQKFQELLSSLEPAYLSHEIWLKDCTAAERRAIQRAMHSPPTVKRTGVFASCKKRKDNRELYFRASIELHIGCTQLPLASNGITYKDRCSIERVRYCMITLETADYFPPKVGSVGRYSQVRDIPDMSTTIPYYPFKLDIYWAVMPYRDPNARLTAAERRQKFQDLSSSLKPAYLSQKIWSKRYDPDEGLAMRVRVAR</sequence>
<feature type="domain" description="Protein kinase" evidence="1">
    <location>
        <begin position="54"/>
        <end position="336"/>
    </location>
</feature>
<dbReference type="AlphaFoldDB" id="A0A409WTD6"/>
<dbReference type="Gene3D" id="1.10.510.10">
    <property type="entry name" value="Transferase(Phosphotransferase) domain 1"/>
    <property type="match status" value="1"/>
</dbReference>
<keyword evidence="3" id="KW-1185">Reference proteome</keyword>
<evidence type="ECO:0000313" key="3">
    <source>
        <dbReference type="Proteomes" id="UP000283269"/>
    </source>
</evidence>
<dbReference type="InParanoid" id="A0A409WTD6"/>